<feature type="domain" description="Amidohydrolase 3" evidence="2">
    <location>
        <begin position="46"/>
        <end position="357"/>
    </location>
</feature>
<dbReference type="Pfam" id="PF07969">
    <property type="entry name" value="Amidohydro_3"/>
    <property type="match status" value="2"/>
</dbReference>
<dbReference type="PANTHER" id="PTHR11647:SF1">
    <property type="entry name" value="COLLAPSIN RESPONSE MEDIATOR PROTEIN"/>
    <property type="match status" value="1"/>
</dbReference>
<keyword evidence="3" id="KW-0614">Plasmid</keyword>
<dbReference type="CDD" id="cd01297">
    <property type="entry name" value="D-aminoacylase"/>
    <property type="match status" value="1"/>
</dbReference>
<dbReference type="InterPro" id="IPR013108">
    <property type="entry name" value="Amidohydro_3"/>
</dbReference>
<dbReference type="PANTHER" id="PTHR11647">
    <property type="entry name" value="HYDRANTOINASE/DIHYDROPYRIMIDINASE FAMILY MEMBER"/>
    <property type="match status" value="1"/>
</dbReference>
<dbReference type="GO" id="GO:0005829">
    <property type="term" value="C:cytosol"/>
    <property type="evidence" value="ECO:0007669"/>
    <property type="project" value="TreeGrafter"/>
</dbReference>
<protein>
    <submittedName>
        <fullName evidence="3">Amidohydrolase family protein</fullName>
    </submittedName>
</protein>
<reference evidence="3" key="1">
    <citation type="submission" date="2020-07" db="EMBL/GenBank/DDBJ databases">
        <authorList>
            <person name="Camacho E."/>
        </authorList>
    </citation>
    <scope>NUCLEOTIDE SEQUENCE</scope>
    <source>
        <strain evidence="3">MPO218</strain>
        <plasmid evidence="3">pUPO218</plasmid>
    </source>
</reference>
<dbReference type="SUPFAM" id="SSF51556">
    <property type="entry name" value="Metallo-dependent hydrolases"/>
    <property type="match status" value="1"/>
</dbReference>
<gene>
    <name evidence="3" type="ORF">HRJ34_28500</name>
</gene>
<dbReference type="SUPFAM" id="SSF51338">
    <property type="entry name" value="Composite domain of metallo-dependent hydrolases"/>
    <property type="match status" value="1"/>
</dbReference>
<dbReference type="EMBL" id="CP059321">
    <property type="protein sequence ID" value="QTH24990.1"/>
    <property type="molecule type" value="Genomic_DNA"/>
</dbReference>
<evidence type="ECO:0000313" key="4">
    <source>
        <dbReference type="Proteomes" id="UP000664914"/>
    </source>
</evidence>
<dbReference type="RefSeq" id="WP_208634679.1">
    <property type="nucleotide sequence ID" value="NZ_CP059321.1"/>
</dbReference>
<sequence length="580" mass="62771">MSTQFDLVIRGGTIVDGTGTQPYIADVGVRDGLIVEVGSLTGTGREEIDASGLTVTPGFVDIHTHYDGQITWENRMIPSSNHGVTTIVMGNCGVGFAPVREGDHHLMIKLMEGVEDIPEVVMAEGVPFNWKSFPDYLDVLEQRECDVDFATQIPHSPLRVFVMGERGANLEPPTSDDLVEMRRCVAEAVQAGALGVASSRNLFHRFRSGKLAPSVNTEVDEILALAQGLTDAGTGVFQCNPNLDNDARDEMAVFRTIAETTGRPVNFSLIHMPNDATNWHRYIEGIRQARADGLTISGQFLPRPLGVLYGLDLSFNPFSLNPSYRAIAGLPLAEKVARLRDPELRARLIAEEPDDPSPSFVGMIKSISSLYRLTDPVRYDFRPENSLQAEAERLGRPEREVIYDALLEDEGRAILASFATDILPYLDKSAVLFGEENLIPALGDGGAHYGMVCDAAYTTYLLSCRVGDRGLDLPTAVRSLTSQPARSVGLADRGVVAAGYKADLNVLDLDAMMLRRPQIKADLPAGGKRLSQQSTGYVATVVSGAVTYRNGEASGALPGRLIRGTRNAPSEPAPAQYADA</sequence>
<dbReference type="Proteomes" id="UP000664914">
    <property type="component" value="Plasmid pUPO218"/>
</dbReference>
<evidence type="ECO:0000313" key="3">
    <source>
        <dbReference type="EMBL" id="QTH24990.1"/>
    </source>
</evidence>
<reference evidence="3" key="2">
    <citation type="submission" date="2021-04" db="EMBL/GenBank/DDBJ databases">
        <title>Isolation and genomic analysis of the ibuprofen-degrading bacterium Sphingomonas strain MPO218.</title>
        <authorList>
            <person name="Aulestia M."/>
            <person name="Flores A."/>
            <person name="Mangas E.L."/>
            <person name="Perez-Pulido A.J."/>
            <person name="Santero E."/>
            <person name="Camacho E.M."/>
        </authorList>
    </citation>
    <scope>NUCLEOTIDE SEQUENCE</scope>
    <source>
        <strain evidence="3">MPO218</strain>
        <plasmid evidence="3">pUPO218</plasmid>
    </source>
</reference>
<proteinExistence type="predicted"/>
<dbReference type="AlphaFoldDB" id="A0A975HGY9"/>
<geneLocation type="plasmid" evidence="3 4">
    <name>pUPO218</name>
</geneLocation>
<dbReference type="InterPro" id="IPR011059">
    <property type="entry name" value="Metal-dep_hydrolase_composite"/>
</dbReference>
<evidence type="ECO:0000256" key="1">
    <source>
        <dbReference type="SAM" id="MobiDB-lite"/>
    </source>
</evidence>
<organism evidence="3 4">
    <name type="scientific">Rhizorhabdus wittichii</name>
    <dbReference type="NCBI Taxonomy" id="160791"/>
    <lineage>
        <taxon>Bacteria</taxon>
        <taxon>Pseudomonadati</taxon>
        <taxon>Pseudomonadota</taxon>
        <taxon>Alphaproteobacteria</taxon>
        <taxon>Sphingomonadales</taxon>
        <taxon>Sphingomonadaceae</taxon>
        <taxon>Rhizorhabdus</taxon>
    </lineage>
</organism>
<name>A0A975HGY9_9SPHN</name>
<dbReference type="InterPro" id="IPR050378">
    <property type="entry name" value="Metallo-dep_Hydrolases_sf"/>
</dbReference>
<feature type="region of interest" description="Disordered" evidence="1">
    <location>
        <begin position="557"/>
        <end position="580"/>
    </location>
</feature>
<feature type="domain" description="Amidohydrolase 3" evidence="2">
    <location>
        <begin position="463"/>
        <end position="548"/>
    </location>
</feature>
<dbReference type="GO" id="GO:0016812">
    <property type="term" value="F:hydrolase activity, acting on carbon-nitrogen (but not peptide) bonds, in cyclic amides"/>
    <property type="evidence" value="ECO:0007669"/>
    <property type="project" value="TreeGrafter"/>
</dbReference>
<dbReference type="InterPro" id="IPR032466">
    <property type="entry name" value="Metal_Hydrolase"/>
</dbReference>
<dbReference type="Gene3D" id="2.30.40.10">
    <property type="entry name" value="Urease, subunit C, domain 1"/>
    <property type="match status" value="1"/>
</dbReference>
<accession>A0A975HGY9</accession>
<evidence type="ECO:0000259" key="2">
    <source>
        <dbReference type="Pfam" id="PF07969"/>
    </source>
</evidence>
<dbReference type="Gene3D" id="3.20.20.140">
    <property type="entry name" value="Metal-dependent hydrolases"/>
    <property type="match status" value="2"/>
</dbReference>